<feature type="compositionally biased region" description="Basic and acidic residues" evidence="1">
    <location>
        <begin position="233"/>
        <end position="256"/>
    </location>
</feature>
<dbReference type="AlphaFoldDB" id="A0A0F9MUP5"/>
<evidence type="ECO:0000313" key="2">
    <source>
        <dbReference type="EMBL" id="KKN11030.1"/>
    </source>
</evidence>
<evidence type="ECO:0000256" key="1">
    <source>
        <dbReference type="SAM" id="MobiDB-lite"/>
    </source>
</evidence>
<name>A0A0F9MUP5_9ZZZZ</name>
<accession>A0A0F9MUP5</accession>
<reference evidence="2" key="1">
    <citation type="journal article" date="2015" name="Nature">
        <title>Complex archaea that bridge the gap between prokaryotes and eukaryotes.</title>
        <authorList>
            <person name="Spang A."/>
            <person name="Saw J.H."/>
            <person name="Jorgensen S.L."/>
            <person name="Zaremba-Niedzwiedzka K."/>
            <person name="Martijn J."/>
            <person name="Lind A.E."/>
            <person name="van Eijk R."/>
            <person name="Schleper C."/>
            <person name="Guy L."/>
            <person name="Ettema T.J."/>
        </authorList>
    </citation>
    <scope>NUCLEOTIDE SEQUENCE</scope>
</reference>
<dbReference type="EMBL" id="LAZR01004181">
    <property type="protein sequence ID" value="KKN11030.1"/>
    <property type="molecule type" value="Genomic_DNA"/>
</dbReference>
<comment type="caution">
    <text evidence="2">The sequence shown here is derived from an EMBL/GenBank/DDBJ whole genome shotgun (WGS) entry which is preliminary data.</text>
</comment>
<organism evidence="2">
    <name type="scientific">marine sediment metagenome</name>
    <dbReference type="NCBI Taxonomy" id="412755"/>
    <lineage>
        <taxon>unclassified sequences</taxon>
        <taxon>metagenomes</taxon>
        <taxon>ecological metagenomes</taxon>
    </lineage>
</organism>
<sequence length="256" mass="27277">MSDERCERCGVCDELTGRAGRIEDSLYCDLCEAGPFCESCWTGHGCLLVDPKEMSKKDQTIADLIAKVACSCNCHNAAAREAMNMTEHANCGECCAAIANDAAEMDAGLAMNRMAEVEAQAAVLREALEAAWQYMDHTHRCIVASPVNVCSCGLYPKKVAVREALSTGLAKRGRLVADVVAAARAWGASPSEIEDENDEVAMLAADLSLTNALAALDAKESILTEVVGAYEPKVSEPPEATQRRMRGDAKEAGDGN</sequence>
<protein>
    <submittedName>
        <fullName evidence="2">Uncharacterized protein</fullName>
    </submittedName>
</protein>
<feature type="region of interest" description="Disordered" evidence="1">
    <location>
        <begin position="232"/>
        <end position="256"/>
    </location>
</feature>
<proteinExistence type="predicted"/>
<gene>
    <name evidence="2" type="ORF">LCGC14_1030590</name>
</gene>